<feature type="region of interest" description="Disordered" evidence="1">
    <location>
        <begin position="511"/>
        <end position="538"/>
    </location>
</feature>
<dbReference type="RefSeq" id="WP_176785675.1">
    <property type="nucleotide sequence ID" value="NZ_FNGS01000017.1"/>
</dbReference>
<keyword evidence="5" id="KW-1185">Reference proteome</keyword>
<dbReference type="Pfam" id="PF14252">
    <property type="entry name" value="DUF4347"/>
    <property type="match status" value="1"/>
</dbReference>
<proteinExistence type="predicted"/>
<dbReference type="PANTHER" id="PTHR10199:SF119">
    <property type="entry name" value="RE20510P"/>
    <property type="match status" value="1"/>
</dbReference>
<name>A0A1G9YUK7_9BACT</name>
<feature type="domain" description="DUF4347" evidence="3">
    <location>
        <begin position="51"/>
        <end position="132"/>
    </location>
</feature>
<dbReference type="InterPro" id="IPR025592">
    <property type="entry name" value="DUF4347"/>
</dbReference>
<feature type="non-terminal residue" evidence="4">
    <location>
        <position position="566"/>
    </location>
</feature>
<feature type="compositionally biased region" description="Low complexity" evidence="1">
    <location>
        <begin position="552"/>
        <end position="566"/>
    </location>
</feature>
<sequence>MNKRLLTRSLITGWMLVSGAAFAVEKKAGHFVSADLPDAPRLMQAADHAPQVFHVFGHGRPGELWLDGQWKQAPAIAEKFRGIRQPLAIWGCEFGKGDKGRQAVSYLSRVLGVPVSASDDITGADGDWELEVGPRLALKHMHYAANLQCPAPSAADPDTDGDGVPNSIDPDDDNDGIPDTAEGLTRSANAIVNGNFGTDGSSGGNLNNWTTNGTGTSNLTNWAASAGGAVSFLDGAEGLNLYQPNVPLKTASTPSTATFSMKVWAINAAGVPTNQGWGNLDIYLQTTTGLVRLFRVNNPVTATLASPTASIQLIDPTLVLNLAIDGNYVTRSFATGGYVTITATINTATLVSTGWVLAQRKNGAASGPNGVIGADDFLVDDFSYTYQSGTDSDGDGIPNHLDLDSDNDGIPDAVEACGNLSLTLTACRLAASTTDTNGDGCPDGQPSSVCATPVDTDADGIPNFLDTDSDNDGCPDYKEAGIATAPAYSGDTNGLTGAGCNTPSNTNWTSAAAHPACDPPAANDDSSTGNTPGSNTTINILANDKLSDGSQATTSNTSVALTTTGL</sequence>
<dbReference type="GO" id="GO:0005509">
    <property type="term" value="F:calcium ion binding"/>
    <property type="evidence" value="ECO:0007669"/>
    <property type="project" value="InterPro"/>
</dbReference>
<evidence type="ECO:0000313" key="4">
    <source>
        <dbReference type="EMBL" id="SDN12365.1"/>
    </source>
</evidence>
<organism evidence="4 5">
    <name type="scientific">Siphonobacter aquaeclarae</name>
    <dbReference type="NCBI Taxonomy" id="563176"/>
    <lineage>
        <taxon>Bacteria</taxon>
        <taxon>Pseudomonadati</taxon>
        <taxon>Bacteroidota</taxon>
        <taxon>Cytophagia</taxon>
        <taxon>Cytophagales</taxon>
        <taxon>Cytophagaceae</taxon>
        <taxon>Siphonobacter</taxon>
    </lineage>
</organism>
<dbReference type="PANTHER" id="PTHR10199">
    <property type="entry name" value="THROMBOSPONDIN"/>
    <property type="match status" value="1"/>
</dbReference>
<dbReference type="SUPFAM" id="SSF103647">
    <property type="entry name" value="TSP type-3 repeat"/>
    <property type="match status" value="3"/>
</dbReference>
<protein>
    <recommendedName>
        <fullName evidence="3">DUF4347 domain-containing protein</fullName>
    </recommendedName>
</protein>
<dbReference type="STRING" id="563176.SAMN04488090_5036"/>
<evidence type="ECO:0000313" key="5">
    <source>
        <dbReference type="Proteomes" id="UP000198901"/>
    </source>
</evidence>
<evidence type="ECO:0000256" key="1">
    <source>
        <dbReference type="SAM" id="MobiDB-lite"/>
    </source>
</evidence>
<feature type="signal peptide" evidence="2">
    <location>
        <begin position="1"/>
        <end position="23"/>
    </location>
</feature>
<dbReference type="Gene3D" id="4.10.1080.10">
    <property type="entry name" value="TSP type-3 repeat"/>
    <property type="match status" value="2"/>
</dbReference>
<reference evidence="4 5" key="1">
    <citation type="submission" date="2016-10" db="EMBL/GenBank/DDBJ databases">
        <authorList>
            <person name="de Groot N.N."/>
        </authorList>
    </citation>
    <scope>NUCLEOTIDE SEQUENCE [LARGE SCALE GENOMIC DNA]</scope>
    <source>
        <strain evidence="4 5">DSM 21668</strain>
    </source>
</reference>
<keyword evidence="2" id="KW-0732">Signal</keyword>
<dbReference type="AlphaFoldDB" id="A0A1G9YUK7"/>
<accession>A0A1G9YUK7</accession>
<dbReference type="Proteomes" id="UP000198901">
    <property type="component" value="Unassembled WGS sequence"/>
</dbReference>
<evidence type="ECO:0000259" key="3">
    <source>
        <dbReference type="Pfam" id="PF14252"/>
    </source>
</evidence>
<gene>
    <name evidence="4" type="ORF">SAMN04488090_5036</name>
</gene>
<feature type="region of interest" description="Disordered" evidence="1">
    <location>
        <begin position="547"/>
        <end position="566"/>
    </location>
</feature>
<dbReference type="InterPro" id="IPR028974">
    <property type="entry name" value="TSP_type-3_rpt"/>
</dbReference>
<feature type="region of interest" description="Disordered" evidence="1">
    <location>
        <begin position="149"/>
        <end position="182"/>
    </location>
</feature>
<feature type="chain" id="PRO_5011512690" description="DUF4347 domain-containing protein" evidence="2">
    <location>
        <begin position="24"/>
        <end position="566"/>
    </location>
</feature>
<evidence type="ECO:0000256" key="2">
    <source>
        <dbReference type="SAM" id="SignalP"/>
    </source>
</evidence>
<dbReference type="EMBL" id="FNGS01000017">
    <property type="protein sequence ID" value="SDN12365.1"/>
    <property type="molecule type" value="Genomic_DNA"/>
</dbReference>